<gene>
    <name evidence="6" type="ORF">ESB00_02920</name>
</gene>
<keyword evidence="2 5" id="KW-0812">Transmembrane</keyword>
<feature type="transmembrane region" description="Helical" evidence="5">
    <location>
        <begin position="12"/>
        <end position="32"/>
    </location>
</feature>
<dbReference type="Pfam" id="PF13564">
    <property type="entry name" value="DoxX_2"/>
    <property type="match status" value="1"/>
</dbReference>
<accession>A0A4Q1C7H8</accession>
<evidence type="ECO:0000256" key="5">
    <source>
        <dbReference type="SAM" id="Phobius"/>
    </source>
</evidence>
<keyword evidence="7" id="KW-1185">Reference proteome</keyword>
<keyword evidence="3 5" id="KW-1133">Transmembrane helix</keyword>
<comment type="subcellular location">
    <subcellularLocation>
        <location evidence="1">Membrane</location>
        <topology evidence="1">Multi-pass membrane protein</topology>
    </subcellularLocation>
</comment>
<dbReference type="GO" id="GO:0016020">
    <property type="term" value="C:membrane"/>
    <property type="evidence" value="ECO:0007669"/>
    <property type="project" value="UniProtKB-SubCell"/>
</dbReference>
<comment type="caution">
    <text evidence="6">The sequence shown here is derived from an EMBL/GenBank/DDBJ whole genome shotgun (WGS) entry which is preliminary data.</text>
</comment>
<evidence type="ECO:0000313" key="7">
    <source>
        <dbReference type="Proteomes" id="UP000290218"/>
    </source>
</evidence>
<organism evidence="6 7">
    <name type="scientific">Oleiharenicola lentus</name>
    <dbReference type="NCBI Taxonomy" id="2508720"/>
    <lineage>
        <taxon>Bacteria</taxon>
        <taxon>Pseudomonadati</taxon>
        <taxon>Verrucomicrobiota</taxon>
        <taxon>Opitutia</taxon>
        <taxon>Opitutales</taxon>
        <taxon>Opitutaceae</taxon>
        <taxon>Oleiharenicola</taxon>
    </lineage>
</organism>
<dbReference type="EMBL" id="SDHX01000001">
    <property type="protein sequence ID" value="RXK54864.1"/>
    <property type="molecule type" value="Genomic_DNA"/>
</dbReference>
<evidence type="ECO:0000256" key="3">
    <source>
        <dbReference type="ARBA" id="ARBA00022989"/>
    </source>
</evidence>
<keyword evidence="4 5" id="KW-0472">Membrane</keyword>
<evidence type="ECO:0000313" key="6">
    <source>
        <dbReference type="EMBL" id="RXK54864.1"/>
    </source>
</evidence>
<dbReference type="Proteomes" id="UP000290218">
    <property type="component" value="Unassembled WGS sequence"/>
</dbReference>
<protein>
    <submittedName>
        <fullName evidence="6">DoxX family protein</fullName>
    </submittedName>
</protein>
<dbReference type="InterPro" id="IPR032808">
    <property type="entry name" value="DoxX"/>
</dbReference>
<dbReference type="RefSeq" id="WP_129046228.1">
    <property type="nucleotide sequence ID" value="NZ_SDHX01000001.1"/>
</dbReference>
<feature type="transmembrane region" description="Helical" evidence="5">
    <location>
        <begin position="72"/>
        <end position="91"/>
    </location>
</feature>
<evidence type="ECO:0000256" key="2">
    <source>
        <dbReference type="ARBA" id="ARBA00022692"/>
    </source>
</evidence>
<evidence type="ECO:0000256" key="4">
    <source>
        <dbReference type="ARBA" id="ARBA00023136"/>
    </source>
</evidence>
<sequence length="129" mass="13690">MSSTPAPSKVPFYVSIVLSIPPVFMLLMSGVMKVMQTEQVRQGFADWPAGSAVAIGAVEIACTLIYLIPRTAVLGAILLAAYLGGAVCLTVKMGMGVAGWSMPVAFGVLLWGALWLRDPRIRALIPLRS</sequence>
<dbReference type="OrthoDB" id="9811373at2"/>
<feature type="transmembrane region" description="Helical" evidence="5">
    <location>
        <begin position="98"/>
        <end position="116"/>
    </location>
</feature>
<evidence type="ECO:0000256" key="1">
    <source>
        <dbReference type="ARBA" id="ARBA00004141"/>
    </source>
</evidence>
<proteinExistence type="predicted"/>
<reference evidence="6 7" key="1">
    <citation type="submission" date="2019-01" db="EMBL/GenBank/DDBJ databases">
        <title>Lacunisphaera sp. strain TWA-58.</title>
        <authorList>
            <person name="Chen W.-M."/>
        </authorList>
    </citation>
    <scope>NUCLEOTIDE SEQUENCE [LARGE SCALE GENOMIC DNA]</scope>
    <source>
        <strain evidence="6 7">TWA-58</strain>
    </source>
</reference>
<name>A0A4Q1C7H8_9BACT</name>
<dbReference type="AlphaFoldDB" id="A0A4Q1C7H8"/>